<comment type="caution">
    <text evidence="4">The sequence shown here is derived from an EMBL/GenBank/DDBJ whole genome shotgun (WGS) entry which is preliminary data.</text>
</comment>
<sequence length="811" mass="88052">MRCRALISQSSLESFLNTYGVLPVPPPVQINPKCLVECKEDDPLTVTQRWWGWRGGDKPPTGQHLTSAATDNLPSTPLNADCVLPPSLMILPLKNMLPTADIPMGHFHSAPPMGNVHSAPPMGNAHSAPPLGNAHSAPPMGNVHSAPPLGNAHSAPPLGNVHSVLPMSNVHSAPPLGNVHSAPQMGNVHTAPPMGNSHSAPPMSNVHSAPPLGNVHSAPQMGNVHTAPPMGNVHSVPPMSNVHSAPPLGNVHSAPQMGNVHTAPPMGNAHSAPPLGNAHSAPPLGNAHSAPPMGNAHSAPPMGNVHSVPPMSSVHSAPPMGNVQSAPPMGNVHSAPPMPAKLGKKSKSQRCTFCDVVSEPVLRHQVVCHLPWFFDPTTTCWVCEKPFGYHIGWSQHMSEHTAEDRRKGQFAPHFTRWSHMMIGLLNWATTLLQTETYAGLIALFTQRGWCSPQTGQYMLPLTMLAEVATMMDMPIAAKDIHFDPPNHPVSLLVCKSFISMSAYIRPEQRDSYKRYIDPSALPSGEHTVHAVVMDTHCRRLLLKAREDKGKDPVPTWDALFSQWRETVQEDSITVDLAAVVDNRVDPSEWQRPIIGHITVNNKTVIVKTTYGAPPRLVTAVDRKAWELLEIKIRSVDCCAIGQCGLDYNAPASTLPYQRLVFQQQIALAKELNKPLILCLQGSDNSESTSAAMDEALLMLEANTVKEQKIHIHGFIGSFKHYRAWLRAFPNTIFGISHESLETKGFSNVCCCMSLHHLALETNTPQLSPQGVDCGHPYDVVRLAQRVAECHNVPSWVVLRATADSSQQFYQV</sequence>
<protein>
    <recommendedName>
        <fullName evidence="3">C2H2-type domain-containing protein</fullName>
    </recommendedName>
</protein>
<feature type="region of interest" description="Disordered" evidence="2">
    <location>
        <begin position="271"/>
        <end position="295"/>
    </location>
</feature>
<reference evidence="4" key="1">
    <citation type="journal article" date="2023" name="Mol. Biol. Evol.">
        <title>Third-Generation Sequencing Reveals the Adaptive Role of the Epigenome in Three Deep-Sea Polychaetes.</title>
        <authorList>
            <person name="Perez M."/>
            <person name="Aroh O."/>
            <person name="Sun Y."/>
            <person name="Lan Y."/>
            <person name="Juniper S.K."/>
            <person name="Young C.R."/>
            <person name="Angers B."/>
            <person name="Qian P.Y."/>
        </authorList>
    </citation>
    <scope>NUCLEOTIDE SEQUENCE</scope>
    <source>
        <strain evidence="4">R07B-5</strain>
    </source>
</reference>
<feature type="domain" description="C2H2-type" evidence="3">
    <location>
        <begin position="380"/>
        <end position="400"/>
    </location>
</feature>
<evidence type="ECO:0000313" key="4">
    <source>
        <dbReference type="EMBL" id="KAK2173502.1"/>
    </source>
</evidence>
<dbReference type="PROSITE" id="PS00028">
    <property type="entry name" value="ZINC_FINGER_C2H2_1"/>
    <property type="match status" value="1"/>
</dbReference>
<dbReference type="PANTHER" id="PTHR46363">
    <property type="entry name" value="DEOXYRIBONUCLEASE TATDN2-RELATED"/>
    <property type="match status" value="1"/>
</dbReference>
<evidence type="ECO:0000256" key="1">
    <source>
        <dbReference type="ARBA" id="ARBA00009275"/>
    </source>
</evidence>
<comment type="similarity">
    <text evidence="1">Belongs to the metallo-dependent hydrolases superfamily. TatD-type hydrolase family.</text>
</comment>
<dbReference type="InterPro" id="IPR001130">
    <property type="entry name" value="TatD-like"/>
</dbReference>
<evidence type="ECO:0000256" key="2">
    <source>
        <dbReference type="SAM" id="MobiDB-lite"/>
    </source>
</evidence>
<gene>
    <name evidence="4" type="ORF">NP493_871g00038</name>
</gene>
<dbReference type="AlphaFoldDB" id="A0AAD9KLF5"/>
<feature type="region of interest" description="Disordered" evidence="2">
    <location>
        <begin position="115"/>
        <end position="157"/>
    </location>
</feature>
<dbReference type="InterPro" id="IPR032466">
    <property type="entry name" value="Metal_Hydrolase"/>
</dbReference>
<dbReference type="EMBL" id="JAODUO010000870">
    <property type="protein sequence ID" value="KAK2173502.1"/>
    <property type="molecule type" value="Genomic_DNA"/>
</dbReference>
<evidence type="ECO:0000259" key="3">
    <source>
        <dbReference type="PROSITE" id="PS00028"/>
    </source>
</evidence>
<dbReference type="Proteomes" id="UP001209878">
    <property type="component" value="Unassembled WGS sequence"/>
</dbReference>
<dbReference type="InterPro" id="IPR013087">
    <property type="entry name" value="Znf_C2H2_type"/>
</dbReference>
<dbReference type="PANTHER" id="PTHR46363:SF1">
    <property type="entry name" value="DEOXYRIBONUCLEASE TATDN2-RELATED"/>
    <property type="match status" value="1"/>
</dbReference>
<dbReference type="GO" id="GO:0016788">
    <property type="term" value="F:hydrolase activity, acting on ester bonds"/>
    <property type="evidence" value="ECO:0007669"/>
    <property type="project" value="InterPro"/>
</dbReference>
<name>A0AAD9KLF5_RIDPI</name>
<accession>A0AAD9KLF5</accession>
<keyword evidence="5" id="KW-1185">Reference proteome</keyword>
<dbReference type="Gene3D" id="3.20.20.140">
    <property type="entry name" value="Metal-dependent hydrolases"/>
    <property type="match status" value="1"/>
</dbReference>
<evidence type="ECO:0000313" key="5">
    <source>
        <dbReference type="Proteomes" id="UP001209878"/>
    </source>
</evidence>
<dbReference type="Pfam" id="PF01026">
    <property type="entry name" value="TatD_DNase"/>
    <property type="match status" value="1"/>
</dbReference>
<proteinExistence type="inferred from homology"/>
<organism evidence="4 5">
    <name type="scientific">Ridgeia piscesae</name>
    <name type="common">Tubeworm</name>
    <dbReference type="NCBI Taxonomy" id="27915"/>
    <lineage>
        <taxon>Eukaryota</taxon>
        <taxon>Metazoa</taxon>
        <taxon>Spiralia</taxon>
        <taxon>Lophotrochozoa</taxon>
        <taxon>Annelida</taxon>
        <taxon>Polychaeta</taxon>
        <taxon>Sedentaria</taxon>
        <taxon>Canalipalpata</taxon>
        <taxon>Sabellida</taxon>
        <taxon>Siboglinidae</taxon>
        <taxon>Ridgeia</taxon>
    </lineage>
</organism>
<dbReference type="SUPFAM" id="SSF51556">
    <property type="entry name" value="Metallo-dependent hydrolases"/>
    <property type="match status" value="1"/>
</dbReference>